<dbReference type="InterPro" id="IPR001841">
    <property type="entry name" value="Znf_RING"/>
</dbReference>
<dbReference type="GO" id="GO:0008270">
    <property type="term" value="F:zinc ion binding"/>
    <property type="evidence" value="ECO:0007669"/>
    <property type="project" value="UniProtKB-KW"/>
</dbReference>
<keyword evidence="5" id="KW-1185">Reference proteome</keyword>
<keyword evidence="1" id="KW-0863">Zinc-finger</keyword>
<proteinExistence type="predicted"/>
<dbReference type="SUPFAM" id="SSF57850">
    <property type="entry name" value="RING/U-box"/>
    <property type="match status" value="1"/>
</dbReference>
<dbReference type="CDD" id="cd16448">
    <property type="entry name" value="RING-H2"/>
    <property type="match status" value="1"/>
</dbReference>
<protein>
    <recommendedName>
        <fullName evidence="3">RING-type domain-containing protein</fullName>
    </recommendedName>
</protein>
<organism evidence="4 5">
    <name type="scientific">Arachis hypogaea</name>
    <name type="common">Peanut</name>
    <dbReference type="NCBI Taxonomy" id="3818"/>
    <lineage>
        <taxon>Eukaryota</taxon>
        <taxon>Viridiplantae</taxon>
        <taxon>Streptophyta</taxon>
        <taxon>Embryophyta</taxon>
        <taxon>Tracheophyta</taxon>
        <taxon>Spermatophyta</taxon>
        <taxon>Magnoliopsida</taxon>
        <taxon>eudicotyledons</taxon>
        <taxon>Gunneridae</taxon>
        <taxon>Pentapetalae</taxon>
        <taxon>rosids</taxon>
        <taxon>fabids</taxon>
        <taxon>Fabales</taxon>
        <taxon>Fabaceae</taxon>
        <taxon>Papilionoideae</taxon>
        <taxon>50 kb inversion clade</taxon>
        <taxon>dalbergioids sensu lato</taxon>
        <taxon>Dalbergieae</taxon>
        <taxon>Pterocarpus clade</taxon>
        <taxon>Arachis</taxon>
    </lineage>
</organism>
<keyword evidence="2" id="KW-0812">Transmembrane</keyword>
<evidence type="ECO:0000313" key="5">
    <source>
        <dbReference type="Proteomes" id="UP000289738"/>
    </source>
</evidence>
<keyword evidence="2" id="KW-1133">Transmembrane helix</keyword>
<evidence type="ECO:0000256" key="1">
    <source>
        <dbReference type="PROSITE-ProRule" id="PRU00175"/>
    </source>
</evidence>
<name>A0A444X719_ARAHY</name>
<dbReference type="Proteomes" id="UP000289738">
    <property type="component" value="Chromosome B10"/>
</dbReference>
<evidence type="ECO:0000313" key="4">
    <source>
        <dbReference type="EMBL" id="RYQ85444.1"/>
    </source>
</evidence>
<keyword evidence="2" id="KW-0472">Membrane</keyword>
<dbReference type="STRING" id="3818.A0A444X719"/>
<accession>A0A444X719</accession>
<reference evidence="4 5" key="1">
    <citation type="submission" date="2019-01" db="EMBL/GenBank/DDBJ databases">
        <title>Sequencing of cultivated peanut Arachis hypogaea provides insights into genome evolution and oil improvement.</title>
        <authorList>
            <person name="Chen X."/>
        </authorList>
    </citation>
    <scope>NUCLEOTIDE SEQUENCE [LARGE SCALE GENOMIC DNA]</scope>
    <source>
        <strain evidence="5">cv. Fuhuasheng</strain>
        <tissue evidence="4">Leaves</tissue>
    </source>
</reference>
<dbReference type="EMBL" id="SDMP01000020">
    <property type="protein sequence ID" value="RYQ85444.1"/>
    <property type="molecule type" value="Genomic_DNA"/>
</dbReference>
<sequence>MLIPYMFFVLGFTLINIGGGPKWKDFNSSSQLIIIGSGYFIFVVGYILFIIADKFLPIYLRDSSSSENNTIEITRNMRVVPWLDEDGHFMITLQSFDSQETQELTELPFSRSMRIARLVLKALPPVKSFAKEEEEDGDGLVDRRINSCPICIEEFKDGELIQPFGVCVHEFHAACINSWLHSGKTSCPLCREDLATFMN</sequence>
<evidence type="ECO:0000259" key="3">
    <source>
        <dbReference type="PROSITE" id="PS50089"/>
    </source>
</evidence>
<evidence type="ECO:0000256" key="2">
    <source>
        <dbReference type="SAM" id="Phobius"/>
    </source>
</evidence>
<dbReference type="AlphaFoldDB" id="A0A444X719"/>
<feature type="domain" description="RING-type" evidence="3">
    <location>
        <begin position="148"/>
        <end position="191"/>
    </location>
</feature>
<dbReference type="PROSITE" id="PS50089">
    <property type="entry name" value="ZF_RING_2"/>
    <property type="match status" value="1"/>
</dbReference>
<dbReference type="InterPro" id="IPR013083">
    <property type="entry name" value="Znf_RING/FYVE/PHD"/>
</dbReference>
<dbReference type="Gene3D" id="3.30.40.10">
    <property type="entry name" value="Zinc/RING finger domain, C3HC4 (zinc finger)"/>
    <property type="match status" value="1"/>
</dbReference>
<comment type="caution">
    <text evidence="4">The sequence shown here is derived from an EMBL/GenBank/DDBJ whole genome shotgun (WGS) entry which is preliminary data.</text>
</comment>
<dbReference type="PANTHER" id="PTHR45676">
    <property type="entry name" value="RING-H2 FINGER PROTEIN ATL51-RELATED"/>
    <property type="match status" value="1"/>
</dbReference>
<keyword evidence="1" id="KW-0479">Metal-binding</keyword>
<keyword evidence="1" id="KW-0862">Zinc</keyword>
<feature type="transmembrane region" description="Helical" evidence="2">
    <location>
        <begin position="29"/>
        <end position="51"/>
    </location>
</feature>
<dbReference type="Pfam" id="PF13639">
    <property type="entry name" value="zf-RING_2"/>
    <property type="match status" value="1"/>
</dbReference>
<gene>
    <name evidence="4" type="ORF">Ahy_B10g105009</name>
</gene>
<dbReference type="Gramene" id="arahy.Tifrunner.gnm2.ann2.Ah20g390700.1">
    <property type="protein sequence ID" value="arahy.Tifrunner.gnm2.ann2.Ah20g390700.1-CDS-1"/>
    <property type="gene ID" value="arahy.Tifrunner.gnm2.ann2.Ah20g390700"/>
</dbReference>